<accession>A0ABQ4FQ46</accession>
<evidence type="ECO:0000313" key="3">
    <source>
        <dbReference type="Proteomes" id="UP000651728"/>
    </source>
</evidence>
<dbReference type="Gene3D" id="3.50.50.60">
    <property type="entry name" value="FAD/NAD(P)-binding domain"/>
    <property type="match status" value="1"/>
</dbReference>
<evidence type="ECO:0000256" key="1">
    <source>
        <dbReference type="SAM" id="MobiDB-lite"/>
    </source>
</evidence>
<dbReference type="InterPro" id="IPR036188">
    <property type="entry name" value="FAD/NAD-bd_sf"/>
</dbReference>
<keyword evidence="3" id="KW-1185">Reference proteome</keyword>
<dbReference type="RefSeq" id="WP_204289572.1">
    <property type="nucleotide sequence ID" value="NZ_BOOB01000074.1"/>
</dbReference>
<dbReference type="EMBL" id="BOOB01000074">
    <property type="protein sequence ID" value="GIH36924.1"/>
    <property type="molecule type" value="Genomic_DNA"/>
</dbReference>
<dbReference type="Gene3D" id="3.30.9.100">
    <property type="match status" value="1"/>
</dbReference>
<dbReference type="GO" id="GO:0004497">
    <property type="term" value="F:monooxygenase activity"/>
    <property type="evidence" value="ECO:0007669"/>
    <property type="project" value="UniProtKB-KW"/>
</dbReference>
<evidence type="ECO:0000313" key="2">
    <source>
        <dbReference type="EMBL" id="GIH36924.1"/>
    </source>
</evidence>
<reference evidence="2 3" key="1">
    <citation type="submission" date="2021-01" db="EMBL/GenBank/DDBJ databases">
        <title>Whole genome shotgun sequence of Microbispora amethystogenes NBRC 101907.</title>
        <authorList>
            <person name="Komaki H."/>
            <person name="Tamura T."/>
        </authorList>
    </citation>
    <scope>NUCLEOTIDE SEQUENCE [LARGE SCALE GENOMIC DNA]</scope>
    <source>
        <strain evidence="2 3">NBRC 101907</strain>
    </source>
</reference>
<dbReference type="PANTHER" id="PTHR43422:SF3">
    <property type="entry name" value="THIAMINE THIAZOLE SYNTHASE"/>
    <property type="match status" value="1"/>
</dbReference>
<dbReference type="SUPFAM" id="SSF51905">
    <property type="entry name" value="FAD/NAD(P)-binding domain"/>
    <property type="match status" value="1"/>
</dbReference>
<comment type="caution">
    <text evidence="2">The sequence shown here is derived from an EMBL/GenBank/DDBJ whole genome shotgun (WGS) entry which is preliminary data.</text>
</comment>
<keyword evidence="2" id="KW-0560">Oxidoreductase</keyword>
<keyword evidence="2" id="KW-0503">Monooxygenase</keyword>
<dbReference type="PANTHER" id="PTHR43422">
    <property type="entry name" value="THIAMINE THIAZOLE SYNTHASE"/>
    <property type="match status" value="1"/>
</dbReference>
<gene>
    <name evidence="2" type="ORF">Mam01_70880</name>
</gene>
<proteinExistence type="predicted"/>
<feature type="region of interest" description="Disordered" evidence="1">
    <location>
        <begin position="451"/>
        <end position="476"/>
    </location>
</feature>
<organism evidence="2 3">
    <name type="scientific">Microbispora amethystogenes</name>
    <dbReference type="NCBI Taxonomy" id="1427754"/>
    <lineage>
        <taxon>Bacteria</taxon>
        <taxon>Bacillati</taxon>
        <taxon>Actinomycetota</taxon>
        <taxon>Actinomycetes</taxon>
        <taxon>Streptosporangiales</taxon>
        <taxon>Streptosporangiaceae</taxon>
        <taxon>Microbispora</taxon>
    </lineage>
</organism>
<dbReference type="Proteomes" id="UP000651728">
    <property type="component" value="Unassembled WGS sequence"/>
</dbReference>
<protein>
    <submittedName>
        <fullName evidence="2">FAD-binding monooxygenase</fullName>
    </submittedName>
</protein>
<name>A0ABQ4FQ46_9ACTN</name>
<sequence>MIKRVTRTTAETRPDGHAVVAGAGIGGLLAARVLTETFGRVTVIDRDELPDQGVPRRGVPQGHHAHGLLSRGCEILEDLFPGLTADLVAEGATPCDIQNDVRWYNDGRRLRSAPSRMRGLTVSRPRLEASLLSRVAALPGVTILERREVVEPITGPGGAVTGVRLAGQSHEPGREPEDLPADLVVNATGRGNRGTEWLRRLGYEPAPEERVDSRLVYVSREYRRRPGDAEFVAVIVGHTAAVPRGGVALSGEGDRWLVTLFGMGDDVPPVDPDGYHRFAARLPVPDLHLLLERLEPLTEPRLMRIPVSIRRRYERLDRFPEGYLVFGDALCQFNPSYGQGMTVAACEAAALRECLADGGGAGLARRFFDRAARIIDVPWDMSVGGDLRFPSVEGPRTLRTRLLNRYISRLHVAAEADPVVGHAFLSVANLQAPPQHLMSPGVLARVLRPRAGRAATSPPTSPPAGPRPAARDHVPA</sequence>